<dbReference type="Gene3D" id="2.40.128.20">
    <property type="match status" value="1"/>
</dbReference>
<name>A0A433U0G9_ELYCH</name>
<dbReference type="GO" id="GO:0008289">
    <property type="term" value="F:lipid binding"/>
    <property type="evidence" value="ECO:0007669"/>
    <property type="project" value="UniProtKB-KW"/>
</dbReference>
<evidence type="ECO:0000313" key="2">
    <source>
        <dbReference type="Proteomes" id="UP000271974"/>
    </source>
</evidence>
<dbReference type="SUPFAM" id="SSF50814">
    <property type="entry name" value="Lipocalins"/>
    <property type="match status" value="1"/>
</dbReference>
<dbReference type="Proteomes" id="UP000271974">
    <property type="component" value="Unassembled WGS sequence"/>
</dbReference>
<dbReference type="CDD" id="cd00742">
    <property type="entry name" value="FABP"/>
    <property type="match status" value="1"/>
</dbReference>
<reference evidence="1 2" key="1">
    <citation type="submission" date="2019-01" db="EMBL/GenBank/DDBJ databases">
        <title>A draft genome assembly of the solar-powered sea slug Elysia chlorotica.</title>
        <authorList>
            <person name="Cai H."/>
            <person name="Li Q."/>
            <person name="Fang X."/>
            <person name="Li J."/>
            <person name="Curtis N.E."/>
            <person name="Altenburger A."/>
            <person name="Shibata T."/>
            <person name="Feng M."/>
            <person name="Maeda T."/>
            <person name="Schwartz J.A."/>
            <person name="Shigenobu S."/>
            <person name="Lundholm N."/>
            <person name="Nishiyama T."/>
            <person name="Yang H."/>
            <person name="Hasebe M."/>
            <person name="Li S."/>
            <person name="Pierce S.K."/>
            <person name="Wang J."/>
        </authorList>
    </citation>
    <scope>NUCLEOTIDE SEQUENCE [LARGE SCALE GENOMIC DNA]</scope>
    <source>
        <strain evidence="1">EC2010</strain>
        <tissue evidence="1">Whole organism of an adult</tissue>
    </source>
</reference>
<protein>
    <recommendedName>
        <fullName evidence="3">Lipocalin/cytosolic fatty-acid binding domain-containing protein</fullName>
    </recommendedName>
</protein>
<dbReference type="AlphaFoldDB" id="A0A433U0G9"/>
<organism evidence="1 2">
    <name type="scientific">Elysia chlorotica</name>
    <name type="common">Eastern emerald elysia</name>
    <name type="synonym">Sea slug</name>
    <dbReference type="NCBI Taxonomy" id="188477"/>
    <lineage>
        <taxon>Eukaryota</taxon>
        <taxon>Metazoa</taxon>
        <taxon>Spiralia</taxon>
        <taxon>Lophotrochozoa</taxon>
        <taxon>Mollusca</taxon>
        <taxon>Gastropoda</taxon>
        <taxon>Heterobranchia</taxon>
        <taxon>Euthyneura</taxon>
        <taxon>Panpulmonata</taxon>
        <taxon>Sacoglossa</taxon>
        <taxon>Placobranchoidea</taxon>
        <taxon>Plakobranchidae</taxon>
        <taxon>Elysia</taxon>
    </lineage>
</organism>
<dbReference type="OrthoDB" id="6095636at2759"/>
<dbReference type="InterPro" id="IPR012674">
    <property type="entry name" value="Calycin"/>
</dbReference>
<evidence type="ECO:0008006" key="3">
    <source>
        <dbReference type="Google" id="ProtNLM"/>
    </source>
</evidence>
<evidence type="ECO:0000313" key="1">
    <source>
        <dbReference type="EMBL" id="RUS87354.1"/>
    </source>
</evidence>
<accession>A0A433U0G9</accession>
<proteinExistence type="predicted"/>
<gene>
    <name evidence="1" type="ORF">EGW08_004896</name>
</gene>
<sequence>MEAALGTWRTDASRSHKLVELASASGMPKEFCTMEVLGNALVTISKDGDLYTTRTENPGLPAKQMVYRLGEPFETENYSGKKYKCIITEDQGKILEKLTVELGFKVNTVREINGDEMSVVTTTPDRKTYTQFLVRV</sequence>
<comment type="caution">
    <text evidence="1">The sequence shown here is derived from an EMBL/GenBank/DDBJ whole genome shotgun (WGS) entry which is preliminary data.</text>
</comment>
<dbReference type="EMBL" id="RQTK01000113">
    <property type="protein sequence ID" value="RUS87354.1"/>
    <property type="molecule type" value="Genomic_DNA"/>
</dbReference>
<keyword evidence="2" id="KW-1185">Reference proteome</keyword>